<protein>
    <recommendedName>
        <fullName evidence="11">Porin domain-containing protein</fullName>
    </recommendedName>
</protein>
<comment type="caution">
    <text evidence="12">The sequence shown here is derived from an EMBL/GenBank/DDBJ whole genome shotgun (WGS) entry which is preliminary data.</text>
</comment>
<dbReference type="Proteomes" id="UP000440694">
    <property type="component" value="Unassembled WGS sequence"/>
</dbReference>
<organism evidence="12 13">
    <name type="scientific">Hyphomicrobium album</name>
    <dbReference type="NCBI Taxonomy" id="2665159"/>
    <lineage>
        <taxon>Bacteria</taxon>
        <taxon>Pseudomonadati</taxon>
        <taxon>Pseudomonadota</taxon>
        <taxon>Alphaproteobacteria</taxon>
        <taxon>Hyphomicrobiales</taxon>
        <taxon>Hyphomicrobiaceae</taxon>
        <taxon>Hyphomicrobium</taxon>
    </lineage>
</organism>
<name>A0A6I3KPR0_9HYPH</name>
<keyword evidence="9" id="KW-0472">Membrane</keyword>
<dbReference type="EMBL" id="WMBQ01000002">
    <property type="protein sequence ID" value="MTD95802.1"/>
    <property type="molecule type" value="Genomic_DNA"/>
</dbReference>
<dbReference type="InterPro" id="IPR023614">
    <property type="entry name" value="Porin_dom_sf"/>
</dbReference>
<evidence type="ECO:0000256" key="6">
    <source>
        <dbReference type="ARBA" id="ARBA00022729"/>
    </source>
</evidence>
<dbReference type="PANTHER" id="PTHR34501">
    <property type="entry name" value="PROTEIN YDDL-RELATED"/>
    <property type="match status" value="1"/>
</dbReference>
<evidence type="ECO:0000256" key="5">
    <source>
        <dbReference type="ARBA" id="ARBA00022692"/>
    </source>
</evidence>
<keyword evidence="7" id="KW-0406">Ion transport</keyword>
<dbReference type="Pfam" id="PF13609">
    <property type="entry name" value="Porin_4"/>
    <property type="match status" value="1"/>
</dbReference>
<dbReference type="GO" id="GO:0046930">
    <property type="term" value="C:pore complex"/>
    <property type="evidence" value="ECO:0007669"/>
    <property type="project" value="UniProtKB-KW"/>
</dbReference>
<evidence type="ECO:0000313" key="12">
    <source>
        <dbReference type="EMBL" id="MTD95802.1"/>
    </source>
</evidence>
<proteinExistence type="predicted"/>
<evidence type="ECO:0000256" key="1">
    <source>
        <dbReference type="ARBA" id="ARBA00004571"/>
    </source>
</evidence>
<dbReference type="InterPro" id="IPR033900">
    <property type="entry name" value="Gram_neg_porin_domain"/>
</dbReference>
<keyword evidence="3" id="KW-0813">Transport</keyword>
<keyword evidence="10" id="KW-0998">Cell outer membrane</keyword>
<comment type="subcellular location">
    <subcellularLocation>
        <location evidence="1">Cell outer membrane</location>
        <topology evidence="1">Multi-pass membrane protein</topology>
    </subcellularLocation>
</comment>
<keyword evidence="4" id="KW-1134">Transmembrane beta strand</keyword>
<reference evidence="12 13" key="1">
    <citation type="submission" date="2019-11" db="EMBL/GenBank/DDBJ databases">
        <title>Identification of a novel strain.</title>
        <authorList>
            <person name="Xu Q."/>
            <person name="Wang G."/>
        </authorList>
    </citation>
    <scope>NUCLEOTIDE SEQUENCE [LARGE SCALE GENOMIC DNA]</scope>
    <source>
        <strain evidence="13">xq</strain>
    </source>
</reference>
<keyword evidence="13" id="KW-1185">Reference proteome</keyword>
<feature type="domain" description="Porin" evidence="11">
    <location>
        <begin position="9"/>
        <end position="401"/>
    </location>
</feature>
<evidence type="ECO:0000256" key="7">
    <source>
        <dbReference type="ARBA" id="ARBA00023065"/>
    </source>
</evidence>
<evidence type="ECO:0000256" key="9">
    <source>
        <dbReference type="ARBA" id="ARBA00023136"/>
    </source>
</evidence>
<gene>
    <name evidence="12" type="ORF">GIW81_15795</name>
</gene>
<dbReference type="SUPFAM" id="SSF56935">
    <property type="entry name" value="Porins"/>
    <property type="match status" value="1"/>
</dbReference>
<sequence>MVLGLGIFAGAAPARAADLGGDCCADLEERIAELEATTARKGNRKVSLEISGHVNEAVLWWDDGRESNAYVVTNDNSRTRFRFKGKAKIDKDWEAGYQIEIGIRTANSKRANQFNAKGNDFAEDVGFDIRDSYWFVKSKTYGRLSVGRQGTATDQITEINLSQTASFSKYSDIEDTGLGMLLRSKNGGLTANGVGATGQTGLTWRRLIGDGGDQPGEGERRFNAVKYVSPEFAGFTASAAWGEDDYWDAALNWQGEFHGFTIEAGIGYGEITDNLQTQTVCAFSAVGAPDTKCSQFGGSISVLHEKTGLFVNFGAGEKTDDVARRTAVGAAGASDEQTFWAVQGGIEKKFTEYGKTTVYGEYYDYDGGGNSRRTIASATDPLNTVGVAGAQIWSTGVQSYGAGIAQGFDKAALLVYLSYRHVEGDLTLRNPVTGAIADSPLDDLDLVMSGAIIKF</sequence>
<evidence type="ECO:0000256" key="3">
    <source>
        <dbReference type="ARBA" id="ARBA00022448"/>
    </source>
</evidence>
<evidence type="ECO:0000256" key="10">
    <source>
        <dbReference type="ARBA" id="ARBA00023237"/>
    </source>
</evidence>
<evidence type="ECO:0000259" key="11">
    <source>
        <dbReference type="Pfam" id="PF13609"/>
    </source>
</evidence>
<accession>A0A6I3KPR0</accession>
<dbReference type="GO" id="GO:0006811">
    <property type="term" value="P:monoatomic ion transport"/>
    <property type="evidence" value="ECO:0007669"/>
    <property type="project" value="UniProtKB-KW"/>
</dbReference>
<evidence type="ECO:0000256" key="8">
    <source>
        <dbReference type="ARBA" id="ARBA00023114"/>
    </source>
</evidence>
<keyword evidence="6" id="KW-0732">Signal</keyword>
<keyword evidence="8" id="KW-0626">Porin</keyword>
<evidence type="ECO:0000313" key="13">
    <source>
        <dbReference type="Proteomes" id="UP000440694"/>
    </source>
</evidence>
<dbReference type="InterPro" id="IPR050298">
    <property type="entry name" value="Gram-neg_bact_OMP"/>
</dbReference>
<dbReference type="GO" id="GO:0015288">
    <property type="term" value="F:porin activity"/>
    <property type="evidence" value="ECO:0007669"/>
    <property type="project" value="UniProtKB-KW"/>
</dbReference>
<evidence type="ECO:0000256" key="2">
    <source>
        <dbReference type="ARBA" id="ARBA00011233"/>
    </source>
</evidence>
<keyword evidence="5" id="KW-0812">Transmembrane</keyword>
<dbReference type="Gene3D" id="2.40.160.10">
    <property type="entry name" value="Porin"/>
    <property type="match status" value="1"/>
</dbReference>
<evidence type="ECO:0000256" key="4">
    <source>
        <dbReference type="ARBA" id="ARBA00022452"/>
    </source>
</evidence>
<dbReference type="PANTHER" id="PTHR34501:SF9">
    <property type="entry name" value="MAJOR OUTER MEMBRANE PROTEIN P.IA"/>
    <property type="match status" value="1"/>
</dbReference>
<comment type="subunit">
    <text evidence="2">Homotrimer.</text>
</comment>
<dbReference type="AlphaFoldDB" id="A0A6I3KPR0"/>